<protein>
    <recommendedName>
        <fullName evidence="3">SAM domain-containing protein</fullName>
    </recommendedName>
</protein>
<dbReference type="InterPro" id="IPR013761">
    <property type="entry name" value="SAM/pointed_sf"/>
</dbReference>
<name>A0A8E2E1T2_9PEZI</name>
<evidence type="ECO:0000313" key="1">
    <source>
        <dbReference type="EMBL" id="OCK75786.1"/>
    </source>
</evidence>
<keyword evidence="2" id="KW-1185">Reference proteome</keyword>
<gene>
    <name evidence="1" type="ORF">K432DRAFT_281068</name>
</gene>
<dbReference type="Proteomes" id="UP000250266">
    <property type="component" value="Unassembled WGS sequence"/>
</dbReference>
<feature type="non-terminal residue" evidence="1">
    <location>
        <position position="1"/>
    </location>
</feature>
<proteinExistence type="predicted"/>
<reference evidence="1 2" key="1">
    <citation type="journal article" date="2016" name="Nat. Commun.">
        <title>Ectomycorrhizal ecology is imprinted in the genome of the dominant symbiotic fungus Cenococcum geophilum.</title>
        <authorList>
            <consortium name="DOE Joint Genome Institute"/>
            <person name="Peter M."/>
            <person name="Kohler A."/>
            <person name="Ohm R.A."/>
            <person name="Kuo A."/>
            <person name="Krutzmann J."/>
            <person name="Morin E."/>
            <person name="Arend M."/>
            <person name="Barry K.W."/>
            <person name="Binder M."/>
            <person name="Choi C."/>
            <person name="Clum A."/>
            <person name="Copeland A."/>
            <person name="Grisel N."/>
            <person name="Haridas S."/>
            <person name="Kipfer T."/>
            <person name="LaButti K."/>
            <person name="Lindquist E."/>
            <person name="Lipzen A."/>
            <person name="Maire R."/>
            <person name="Meier B."/>
            <person name="Mihaltcheva S."/>
            <person name="Molinier V."/>
            <person name="Murat C."/>
            <person name="Poggeler S."/>
            <person name="Quandt C.A."/>
            <person name="Sperisen C."/>
            <person name="Tritt A."/>
            <person name="Tisserant E."/>
            <person name="Crous P.W."/>
            <person name="Henrissat B."/>
            <person name="Nehls U."/>
            <person name="Egli S."/>
            <person name="Spatafora J.W."/>
            <person name="Grigoriev I.V."/>
            <person name="Martin F.M."/>
        </authorList>
    </citation>
    <scope>NUCLEOTIDE SEQUENCE [LARGE SCALE GENOMIC DNA]</scope>
    <source>
        <strain evidence="1 2">CBS 459.81</strain>
    </source>
</reference>
<evidence type="ECO:0000313" key="2">
    <source>
        <dbReference type="Proteomes" id="UP000250266"/>
    </source>
</evidence>
<organism evidence="1 2">
    <name type="scientific">Lepidopterella palustris CBS 459.81</name>
    <dbReference type="NCBI Taxonomy" id="1314670"/>
    <lineage>
        <taxon>Eukaryota</taxon>
        <taxon>Fungi</taxon>
        <taxon>Dikarya</taxon>
        <taxon>Ascomycota</taxon>
        <taxon>Pezizomycotina</taxon>
        <taxon>Dothideomycetes</taxon>
        <taxon>Pleosporomycetidae</taxon>
        <taxon>Mytilinidiales</taxon>
        <taxon>Argynnaceae</taxon>
        <taxon>Lepidopterella</taxon>
    </lineage>
</organism>
<dbReference type="Gene3D" id="1.10.150.50">
    <property type="entry name" value="Transcription Factor, Ets-1"/>
    <property type="match status" value="1"/>
</dbReference>
<dbReference type="SUPFAM" id="SSF47769">
    <property type="entry name" value="SAM/Pointed domain"/>
    <property type="match status" value="1"/>
</dbReference>
<dbReference type="AlphaFoldDB" id="A0A8E2E1T2"/>
<evidence type="ECO:0008006" key="3">
    <source>
        <dbReference type="Google" id="ProtNLM"/>
    </source>
</evidence>
<feature type="non-terminal residue" evidence="1">
    <location>
        <position position="56"/>
    </location>
</feature>
<sequence length="56" mass="6466">LQSYFHSLVEAGFDSWGSVCRITELDLERLSFKLGHRRVLQRKIADSQGHPRSKPL</sequence>
<accession>A0A8E2E1T2</accession>
<dbReference type="EMBL" id="KV745274">
    <property type="protein sequence ID" value="OCK75786.1"/>
    <property type="molecule type" value="Genomic_DNA"/>
</dbReference>